<evidence type="ECO:0000256" key="5">
    <source>
        <dbReference type="ARBA" id="ARBA00022833"/>
    </source>
</evidence>
<dbReference type="PANTHER" id="PTHR46543:SF1">
    <property type="entry name" value="ZINC FINGER CCHC DOMAIN-CONTAINING PROTEIN 7"/>
    <property type="match status" value="1"/>
</dbReference>
<dbReference type="GO" id="GO:0031499">
    <property type="term" value="C:TRAMP complex"/>
    <property type="evidence" value="ECO:0007669"/>
    <property type="project" value="TreeGrafter"/>
</dbReference>
<keyword evidence="6" id="KW-0539">Nucleus</keyword>
<evidence type="ECO:0000256" key="1">
    <source>
        <dbReference type="ARBA" id="ARBA00004123"/>
    </source>
</evidence>
<dbReference type="GO" id="GO:0071038">
    <property type="term" value="P:TRAMP-dependent tRNA surveillance pathway"/>
    <property type="evidence" value="ECO:0007669"/>
    <property type="project" value="TreeGrafter"/>
</dbReference>
<accession>A0AA38IME2</accession>
<dbReference type="GO" id="GO:0003723">
    <property type="term" value="F:RNA binding"/>
    <property type="evidence" value="ECO:0007669"/>
    <property type="project" value="TreeGrafter"/>
</dbReference>
<dbReference type="GO" id="GO:0008270">
    <property type="term" value="F:zinc ion binding"/>
    <property type="evidence" value="ECO:0007669"/>
    <property type="project" value="UniProtKB-KW"/>
</dbReference>
<dbReference type="GO" id="GO:0071036">
    <property type="term" value="P:nuclear polyadenylation-dependent snoRNA catabolic process"/>
    <property type="evidence" value="ECO:0007669"/>
    <property type="project" value="TreeGrafter"/>
</dbReference>
<dbReference type="AlphaFoldDB" id="A0AA38IME2"/>
<dbReference type="Proteomes" id="UP001168821">
    <property type="component" value="Unassembled WGS sequence"/>
</dbReference>
<name>A0AA38IME2_9CUCU</name>
<keyword evidence="8" id="KW-1185">Reference proteome</keyword>
<evidence type="ECO:0008006" key="9">
    <source>
        <dbReference type="Google" id="ProtNLM"/>
    </source>
</evidence>
<dbReference type="Gene3D" id="4.10.60.10">
    <property type="entry name" value="Zinc finger, CCHC-type"/>
    <property type="match status" value="1"/>
</dbReference>
<dbReference type="PANTHER" id="PTHR46543">
    <property type="entry name" value="ZINC FINGER CCHC DOMAIN-CONTAINING PROTEIN 7"/>
    <property type="match status" value="1"/>
</dbReference>
<evidence type="ECO:0000256" key="3">
    <source>
        <dbReference type="ARBA" id="ARBA00022737"/>
    </source>
</evidence>
<keyword evidence="4" id="KW-0863">Zinc-finger</keyword>
<protein>
    <recommendedName>
        <fullName evidence="9">CCHC-type domain-containing protein</fullName>
    </recommendedName>
</protein>
<proteinExistence type="predicted"/>
<evidence type="ECO:0000256" key="2">
    <source>
        <dbReference type="ARBA" id="ARBA00022723"/>
    </source>
</evidence>
<comment type="caution">
    <text evidence="7">The sequence shown here is derived from an EMBL/GenBank/DDBJ whole genome shotgun (WGS) entry which is preliminary data.</text>
</comment>
<dbReference type="GO" id="GO:0071035">
    <property type="term" value="P:nuclear polyadenylation-dependent rRNA catabolic process"/>
    <property type="evidence" value="ECO:0007669"/>
    <property type="project" value="TreeGrafter"/>
</dbReference>
<gene>
    <name evidence="7" type="ORF">Zmor_005053</name>
</gene>
<dbReference type="GO" id="GO:0071031">
    <property type="term" value="P:nuclear mRNA surveillance of mRNA 3'-end processing"/>
    <property type="evidence" value="ECO:0007669"/>
    <property type="project" value="TreeGrafter"/>
</dbReference>
<organism evidence="7 8">
    <name type="scientific">Zophobas morio</name>
    <dbReference type="NCBI Taxonomy" id="2755281"/>
    <lineage>
        <taxon>Eukaryota</taxon>
        <taxon>Metazoa</taxon>
        <taxon>Ecdysozoa</taxon>
        <taxon>Arthropoda</taxon>
        <taxon>Hexapoda</taxon>
        <taxon>Insecta</taxon>
        <taxon>Pterygota</taxon>
        <taxon>Neoptera</taxon>
        <taxon>Endopterygota</taxon>
        <taxon>Coleoptera</taxon>
        <taxon>Polyphaga</taxon>
        <taxon>Cucujiformia</taxon>
        <taxon>Tenebrionidae</taxon>
        <taxon>Zophobas</taxon>
    </lineage>
</organism>
<evidence type="ECO:0000313" key="7">
    <source>
        <dbReference type="EMBL" id="KAJ3660613.1"/>
    </source>
</evidence>
<keyword evidence="5" id="KW-0862">Zinc</keyword>
<evidence type="ECO:0000313" key="8">
    <source>
        <dbReference type="Proteomes" id="UP001168821"/>
    </source>
</evidence>
<evidence type="ECO:0000256" key="4">
    <source>
        <dbReference type="ARBA" id="ARBA00022771"/>
    </source>
</evidence>
<dbReference type="GO" id="GO:0071037">
    <property type="term" value="P:nuclear polyadenylation-dependent snRNA catabolic process"/>
    <property type="evidence" value="ECO:0007669"/>
    <property type="project" value="TreeGrafter"/>
</dbReference>
<dbReference type="InterPro" id="IPR051644">
    <property type="entry name" value="TRAMP_AT-DNA-binding"/>
</dbReference>
<comment type="subcellular location">
    <subcellularLocation>
        <location evidence="1">Nucleus</location>
    </subcellularLocation>
</comment>
<dbReference type="GO" id="GO:0071039">
    <property type="term" value="P:nuclear polyadenylation-dependent CUT catabolic process"/>
    <property type="evidence" value="ECO:0007669"/>
    <property type="project" value="TreeGrafter"/>
</dbReference>
<keyword evidence="2" id="KW-0479">Metal-binding</keyword>
<dbReference type="EMBL" id="JALNTZ010000002">
    <property type="protein sequence ID" value="KAJ3660613.1"/>
    <property type="molecule type" value="Genomic_DNA"/>
</dbReference>
<keyword evidence="3" id="KW-0677">Repeat</keyword>
<sequence length="383" mass="44602">MNDLDLEDLESMLYSQVYHGVNDETEPTRSPNTHHVVLKLRCGQRSPYATTYCNSCFKFRNFRCQICSMPGHLPDACPDLWRRYHLTTSEGPLIKQTGPSLKEKNQLWCSGCARSGHLEHSCRFYKSIYPPTDVDIKSYEDIYKEETKQQKPLRFSPPSNHHMNNQVYQPRPAFRGNYAQTSHNYNQVNPQFIKPFMDGIFVANQQNFFPPAPPNLLQYPPNHNHVVFNNVLPTFISFDSQVPAPSAYEPVPELKSGSRYFKTKRNGKVANSMFFNSTAIQLQQFVSEELRRLTKVGVMSHKLVQEVRKRRVPDDYEMLNMLLFGVFNLKEGKGHLEKLKQFSWTKKSRVDNGTRRRLLVSYCYIFGRDCHPDVDYNELLRVV</sequence>
<reference evidence="7" key="1">
    <citation type="journal article" date="2023" name="G3 (Bethesda)">
        <title>Whole genome assemblies of Zophobas morio and Tenebrio molitor.</title>
        <authorList>
            <person name="Kaur S."/>
            <person name="Stinson S.A."/>
            <person name="diCenzo G.C."/>
        </authorList>
    </citation>
    <scope>NUCLEOTIDE SEQUENCE</scope>
    <source>
        <strain evidence="7">QUZm001</strain>
    </source>
</reference>
<evidence type="ECO:0000256" key="6">
    <source>
        <dbReference type="ARBA" id="ARBA00023242"/>
    </source>
</evidence>